<dbReference type="EMBL" id="WNTK01000006">
    <property type="protein sequence ID" value="KAG9481368.1"/>
    <property type="molecule type" value="Genomic_DNA"/>
</dbReference>
<reference evidence="7" key="1">
    <citation type="thesis" date="2020" institute="ProQuest LLC" country="789 East Eisenhower Parkway, Ann Arbor, MI, USA">
        <title>Comparative Genomics and Chromosome Evolution.</title>
        <authorList>
            <person name="Mudd A.B."/>
        </authorList>
    </citation>
    <scope>NUCLEOTIDE SEQUENCE</scope>
    <source>
        <strain evidence="7">HN-11 Male</strain>
        <tissue evidence="7">Kidney and liver</tissue>
    </source>
</reference>
<protein>
    <recommendedName>
        <fullName evidence="9">Fanconi anemia group D2 protein</fullName>
    </recommendedName>
</protein>
<evidence type="ECO:0000256" key="6">
    <source>
        <dbReference type="SAM" id="MobiDB-lite"/>
    </source>
</evidence>
<dbReference type="GO" id="GO:0031573">
    <property type="term" value="P:mitotic intra-S DNA damage checkpoint signaling"/>
    <property type="evidence" value="ECO:0007669"/>
    <property type="project" value="TreeGrafter"/>
</dbReference>
<dbReference type="GO" id="GO:1990918">
    <property type="term" value="P:double-strand break repair involved in meiotic recombination"/>
    <property type="evidence" value="ECO:0007669"/>
    <property type="project" value="TreeGrafter"/>
</dbReference>
<dbReference type="EMBL" id="WNTK01000006">
    <property type="protein sequence ID" value="KAG9481370.1"/>
    <property type="molecule type" value="Genomic_DNA"/>
</dbReference>
<sequence>MSLVLQEFMAGLGSHIEDHGHFRNCLLPCGRCGDDEEGSNLLMNSFQDSVIKILLSIDILQELLINLLFEKLPEFLYDSFGSDGISIPRLIINQLKWLDLVLNGKELTSKMMQLVAVAPADIQQHVISSLPEILEDAEHNDVAKELSSLLKQNTKLMVPILDAFSSLNLSAELLTEVRQWVMSTLCAVDLEVVPVIVKFVLHTVTPSDALEEVIAALVTHVCSGYADEVDTALDVMGDLVSSHTAAVALHVVFIKGILDHLDNLNCQQIRKLFQILCALGVSPEGAHIQLATANLEYPALSPNLFRQVTSLLELARTCCEHSPVATAFYFDELADLVQMKSLDTKVMEHMRKTVLEDFQEDYVVDLDQKADGTHLFPVKAIYNLEDDESQSVAINLLPLLADKGSSSTTHEGRPVSPLCLCPFFRLLRLCIEDEFDGNLDEIDALLGCPLYLTDLEVVDKVESLSRQEQEFLCSLLFLAINWFIEVVNAFCKQPNADLKGKVLRRLQNITWLQSVLEKCLPACPGYIPQCASFDGQQMRKSPSVVPAVAAPKKAKKGKKRPLGDGKNSSSEASQIQEQLDSVPQETHKSLAEKEKDENSRPTINLSSFRPFFRELDIDVFTVLQSGLVKCSLLDSDMCTKATEVVQLGPTELVFLLDDLYRKTVHILTATKRMLLPKVKDTKSTEFSHLHQRTPQEVAQVLVGLLSPLCAHVENMHNYFQVWIERKANHLGSSDGAGLIHVT</sequence>
<evidence type="ECO:0000256" key="1">
    <source>
        <dbReference type="ARBA" id="ARBA00004123"/>
    </source>
</evidence>
<dbReference type="OrthoDB" id="27031at2759"/>
<organism evidence="7 8">
    <name type="scientific">Eleutherodactylus coqui</name>
    <name type="common">Puerto Rican coqui</name>
    <dbReference type="NCBI Taxonomy" id="57060"/>
    <lineage>
        <taxon>Eukaryota</taxon>
        <taxon>Metazoa</taxon>
        <taxon>Chordata</taxon>
        <taxon>Craniata</taxon>
        <taxon>Vertebrata</taxon>
        <taxon>Euteleostomi</taxon>
        <taxon>Amphibia</taxon>
        <taxon>Batrachia</taxon>
        <taxon>Anura</taxon>
        <taxon>Neobatrachia</taxon>
        <taxon>Hyloidea</taxon>
        <taxon>Eleutherodactylidae</taxon>
        <taxon>Eleutherodactylinae</taxon>
        <taxon>Eleutherodactylus</taxon>
        <taxon>Eleutherodactylus</taxon>
    </lineage>
</organism>
<keyword evidence="8" id="KW-1185">Reference proteome</keyword>
<keyword evidence="3" id="KW-0832">Ubl conjugation</keyword>
<dbReference type="GO" id="GO:0070182">
    <property type="term" value="F:DNA polymerase binding"/>
    <property type="evidence" value="ECO:0007669"/>
    <property type="project" value="TreeGrafter"/>
</dbReference>
<dbReference type="AlphaFoldDB" id="A0A8J6K7D4"/>
<dbReference type="GO" id="GO:0000793">
    <property type="term" value="C:condensed chromosome"/>
    <property type="evidence" value="ECO:0007669"/>
    <property type="project" value="TreeGrafter"/>
</dbReference>
<comment type="similarity">
    <text evidence="5">Belongs to the Fanconi anemia protein FANCD2 family.</text>
</comment>
<feature type="compositionally biased region" description="Basic and acidic residues" evidence="6">
    <location>
        <begin position="585"/>
        <end position="599"/>
    </location>
</feature>
<dbReference type="EMBL" id="WNTK01000006">
    <property type="protein sequence ID" value="KAG9481369.1"/>
    <property type="molecule type" value="Genomic_DNA"/>
</dbReference>
<dbReference type="GO" id="GO:0007129">
    <property type="term" value="P:homologous chromosome pairing at meiosis"/>
    <property type="evidence" value="ECO:0007669"/>
    <property type="project" value="TreeGrafter"/>
</dbReference>
<dbReference type="Proteomes" id="UP000770717">
    <property type="component" value="Unassembled WGS sequence"/>
</dbReference>
<dbReference type="GO" id="GO:0005634">
    <property type="term" value="C:nucleus"/>
    <property type="evidence" value="ECO:0007669"/>
    <property type="project" value="UniProtKB-SubCell"/>
</dbReference>
<proteinExistence type="inferred from homology"/>
<feature type="compositionally biased region" description="Polar residues" evidence="6">
    <location>
        <begin position="566"/>
        <end position="584"/>
    </location>
</feature>
<evidence type="ECO:0008006" key="9">
    <source>
        <dbReference type="Google" id="ProtNLM"/>
    </source>
</evidence>
<evidence type="ECO:0000256" key="2">
    <source>
        <dbReference type="ARBA" id="ARBA00022499"/>
    </source>
</evidence>
<accession>A0A8J6K7D4</accession>
<evidence type="ECO:0000313" key="7">
    <source>
        <dbReference type="EMBL" id="KAG9481370.1"/>
    </source>
</evidence>
<dbReference type="GO" id="GO:0036297">
    <property type="term" value="P:interstrand cross-link repair"/>
    <property type="evidence" value="ECO:0007669"/>
    <property type="project" value="TreeGrafter"/>
</dbReference>
<dbReference type="Pfam" id="PF14631">
    <property type="entry name" value="FancD2"/>
    <property type="match status" value="2"/>
</dbReference>
<gene>
    <name evidence="7" type="ORF">GDO78_010554</name>
</gene>
<keyword evidence="2" id="KW-1017">Isopeptide bond</keyword>
<evidence type="ECO:0000256" key="4">
    <source>
        <dbReference type="ARBA" id="ARBA00023242"/>
    </source>
</evidence>
<dbReference type="PANTHER" id="PTHR32086:SF0">
    <property type="entry name" value="FANCONI ANEMIA GROUP D2 PROTEIN"/>
    <property type="match status" value="1"/>
</dbReference>
<evidence type="ECO:0000313" key="8">
    <source>
        <dbReference type="Proteomes" id="UP000770717"/>
    </source>
</evidence>
<evidence type="ECO:0000256" key="3">
    <source>
        <dbReference type="ARBA" id="ARBA00022843"/>
    </source>
</evidence>
<evidence type="ECO:0000256" key="5">
    <source>
        <dbReference type="ARBA" id="ARBA00093456"/>
    </source>
</evidence>
<keyword evidence="4" id="KW-0539">Nucleus</keyword>
<name>A0A8J6K7D4_ELECQ</name>
<dbReference type="PANTHER" id="PTHR32086">
    <property type="entry name" value="FANCONI ANEMIA GROUP D2 PROTEIN"/>
    <property type="match status" value="1"/>
</dbReference>
<dbReference type="InterPro" id="IPR029448">
    <property type="entry name" value="FANCD2"/>
</dbReference>
<comment type="subcellular location">
    <subcellularLocation>
        <location evidence="1">Nucleus</location>
    </subcellularLocation>
</comment>
<feature type="region of interest" description="Disordered" evidence="6">
    <location>
        <begin position="544"/>
        <end position="601"/>
    </location>
</feature>
<comment type="caution">
    <text evidence="7">The sequence shown here is derived from an EMBL/GenBank/DDBJ whole genome shotgun (WGS) entry which is preliminary data.</text>
</comment>